<gene>
    <name evidence="2" type="ORF">EHO59_01505</name>
</gene>
<dbReference type="EMBL" id="RQEP01000005">
    <property type="protein sequence ID" value="TGK06828.1"/>
    <property type="molecule type" value="Genomic_DNA"/>
</dbReference>
<reference evidence="2" key="1">
    <citation type="journal article" date="2019" name="PLoS Negl. Trop. Dis.">
        <title>Revisiting the worldwide diversity of Leptospira species in the environment.</title>
        <authorList>
            <person name="Vincent A.T."/>
            <person name="Schiettekatte O."/>
            <person name="Bourhy P."/>
            <person name="Veyrier F.J."/>
            <person name="Picardeau M."/>
        </authorList>
    </citation>
    <scope>NUCLEOTIDE SEQUENCE [LARGE SCALE GENOMIC DNA]</scope>
    <source>
        <strain evidence="2">SSS9</strain>
    </source>
</reference>
<organism evidence="2 3">
    <name type="scientific">Leptospira semungkisensis</name>
    <dbReference type="NCBI Taxonomy" id="2484985"/>
    <lineage>
        <taxon>Bacteria</taxon>
        <taxon>Pseudomonadati</taxon>
        <taxon>Spirochaetota</taxon>
        <taxon>Spirochaetia</taxon>
        <taxon>Leptospirales</taxon>
        <taxon>Leptospiraceae</taxon>
        <taxon>Leptospira</taxon>
    </lineage>
</organism>
<evidence type="ECO:0000313" key="3">
    <source>
        <dbReference type="Proteomes" id="UP000297453"/>
    </source>
</evidence>
<evidence type="ECO:0000313" key="2">
    <source>
        <dbReference type="EMBL" id="TGK06828.1"/>
    </source>
</evidence>
<name>A0A4R9G5J7_9LEPT</name>
<keyword evidence="3" id="KW-1185">Reference proteome</keyword>
<dbReference type="Proteomes" id="UP000297453">
    <property type="component" value="Unassembled WGS sequence"/>
</dbReference>
<proteinExistence type="predicted"/>
<accession>A0A4R9G5J7</accession>
<dbReference type="OrthoDB" id="339235at2"/>
<dbReference type="RefSeq" id="WP_135584065.1">
    <property type="nucleotide sequence ID" value="NZ_RQEP01000005.1"/>
</dbReference>
<feature type="transmembrane region" description="Helical" evidence="1">
    <location>
        <begin position="6"/>
        <end position="25"/>
    </location>
</feature>
<sequence>MLSKFYGILIAISFFIILEIVIRVFPAYYMEEPEPFFVNYKRETLESGKGTADVIILGDSRSMSLEGLVKGEGHEFSVYNHSLPGMGPRYYRYFLQKYLYYGNQKPKLLLFAGSQPLYSEGYGFPLYDPAGGRAQKNETFLQYSIRRWHEGLTNGFFKVDEGENKADATTGDTFLWEFFGQRYLHQFSFFELYNQFDGIENIFIVSKAAPLLYETYKYRRAVKNAMTSSNWKSAGNETEWVAQCSSCDAVDAGLCAPSSSQLEDNLRIKAWLDTYHGKYNISNRMNPLMAFQGKEYVKLKTQEAGRSVDNFQTDFTPLIDLIEYCEQNGIKFGFLYMPGISEIESKPFARKVRTELLDVLKTKPEVGFFDFPSYKYSKELFVDLIHLDCRGEAKLNQEFKDIVLPQVDRFLNEKIQR</sequence>
<evidence type="ECO:0000256" key="1">
    <source>
        <dbReference type="SAM" id="Phobius"/>
    </source>
</evidence>
<comment type="caution">
    <text evidence="2">The sequence shown here is derived from an EMBL/GenBank/DDBJ whole genome shotgun (WGS) entry which is preliminary data.</text>
</comment>
<keyword evidence="1" id="KW-1133">Transmembrane helix</keyword>
<dbReference type="AlphaFoldDB" id="A0A4R9G5J7"/>
<protein>
    <submittedName>
        <fullName evidence="2">DUF1574 domain-containing protein</fullName>
    </submittedName>
</protein>
<keyword evidence="1" id="KW-0472">Membrane</keyword>
<keyword evidence="1" id="KW-0812">Transmembrane</keyword>